<protein>
    <submittedName>
        <fullName evidence="1">Uncharacterized protein</fullName>
    </submittedName>
</protein>
<dbReference type="Proteomes" id="UP001620234">
    <property type="component" value="Unassembled WGS sequence"/>
</dbReference>
<evidence type="ECO:0000313" key="1">
    <source>
        <dbReference type="EMBL" id="MFK4001700.1"/>
    </source>
</evidence>
<name>A0ABW8LE65_9GAMM</name>
<reference evidence="1 2" key="1">
    <citation type="submission" date="2024-11" db="EMBL/GenBank/DDBJ databases">
        <title>The Natural Products Discovery Center: Release of the First 8490 Sequenced Strains for Exploring Actinobacteria Biosynthetic Diversity.</title>
        <authorList>
            <person name="Kalkreuter E."/>
            <person name="Kautsar S.A."/>
            <person name="Yang D."/>
            <person name="Bader C.D."/>
            <person name="Teijaro C.N."/>
            <person name="Fluegel L."/>
            <person name="Davis C.M."/>
            <person name="Simpson J.R."/>
            <person name="Lauterbach L."/>
            <person name="Steele A.D."/>
            <person name="Gui C."/>
            <person name="Meng S."/>
            <person name="Li G."/>
            <person name="Viehrig K."/>
            <person name="Ye F."/>
            <person name="Su P."/>
            <person name="Kiefer A.F."/>
            <person name="Nichols A."/>
            <person name="Cepeda A.J."/>
            <person name="Yan W."/>
            <person name="Fan B."/>
            <person name="Jiang Y."/>
            <person name="Adhikari A."/>
            <person name="Zheng C.-J."/>
            <person name="Schuster L."/>
            <person name="Cowan T.M."/>
            <person name="Smanski M.J."/>
            <person name="Chevrette M.G."/>
            <person name="De Carvalho L.P.S."/>
            <person name="Shen B."/>
        </authorList>
    </citation>
    <scope>NUCLEOTIDE SEQUENCE [LARGE SCALE GENOMIC DNA]</scope>
    <source>
        <strain evidence="1 2">NPDC077433</strain>
    </source>
</reference>
<keyword evidence="2" id="KW-1185">Reference proteome</keyword>
<gene>
    <name evidence="1" type="ORF">ACI2I3_10170</name>
</gene>
<comment type="caution">
    <text evidence="1">The sequence shown here is derived from an EMBL/GenBank/DDBJ whole genome shotgun (WGS) entry which is preliminary data.</text>
</comment>
<organism evidence="1 2">
    <name type="scientific">Psychrobacter namhaensis</name>
    <dbReference type="NCBI Taxonomy" id="292734"/>
    <lineage>
        <taxon>Bacteria</taxon>
        <taxon>Pseudomonadati</taxon>
        <taxon>Pseudomonadota</taxon>
        <taxon>Gammaproteobacteria</taxon>
        <taxon>Moraxellales</taxon>
        <taxon>Moraxellaceae</taxon>
        <taxon>Psychrobacter</taxon>
    </lineage>
</organism>
<dbReference type="EMBL" id="JBJDPD010000020">
    <property type="protein sequence ID" value="MFK4001700.1"/>
    <property type="molecule type" value="Genomic_DNA"/>
</dbReference>
<dbReference type="RefSeq" id="WP_404672282.1">
    <property type="nucleotide sequence ID" value="NZ_JBJDPD010000020.1"/>
</dbReference>
<accession>A0ABW8LE65</accession>
<proteinExistence type="predicted"/>
<evidence type="ECO:0000313" key="2">
    <source>
        <dbReference type="Proteomes" id="UP001620234"/>
    </source>
</evidence>
<sequence>MSQYTHRMTLVVPELLIAQANQLALIAGESVDDVNTFTQTSYQDKEGNLYAVCSTVIKPIVLSLLDTPLSDSPLQAEGADLVSAQQAMDKVVMYAEGVTATPEHIYIAIDYDPFEFFESLGLTAIETEEI</sequence>